<dbReference type="PANTHER" id="PTHR12517:SF0">
    <property type="entry name" value="INTERMEMBRANE LIPID TRANSFER PROTEIN VPS13B"/>
    <property type="match status" value="1"/>
</dbReference>
<feature type="compositionally biased region" description="Basic residues" evidence="2">
    <location>
        <begin position="441"/>
        <end position="460"/>
    </location>
</feature>
<proteinExistence type="predicted"/>
<feature type="region of interest" description="Disordered" evidence="2">
    <location>
        <begin position="695"/>
        <end position="719"/>
    </location>
</feature>
<feature type="region of interest" description="Disordered" evidence="2">
    <location>
        <begin position="270"/>
        <end position="322"/>
    </location>
</feature>
<dbReference type="EMBL" id="JACTAM010000016">
    <property type="protein sequence ID" value="KAI2654812.1"/>
    <property type="molecule type" value="Genomic_DNA"/>
</dbReference>
<feature type="compositionally biased region" description="Low complexity" evidence="2">
    <location>
        <begin position="278"/>
        <end position="295"/>
    </location>
</feature>
<name>A0ABQ8LVZ6_LABRO</name>
<evidence type="ECO:0000313" key="5">
    <source>
        <dbReference type="Proteomes" id="UP000830375"/>
    </source>
</evidence>
<feature type="compositionally biased region" description="Polar residues" evidence="2">
    <location>
        <begin position="704"/>
        <end position="719"/>
    </location>
</feature>
<organism evidence="4 5">
    <name type="scientific">Labeo rohita</name>
    <name type="common">Indian major carp</name>
    <name type="synonym">Cyprinus rohita</name>
    <dbReference type="NCBI Taxonomy" id="84645"/>
    <lineage>
        <taxon>Eukaryota</taxon>
        <taxon>Metazoa</taxon>
        <taxon>Chordata</taxon>
        <taxon>Craniata</taxon>
        <taxon>Vertebrata</taxon>
        <taxon>Euteleostomi</taxon>
        <taxon>Actinopterygii</taxon>
        <taxon>Neopterygii</taxon>
        <taxon>Teleostei</taxon>
        <taxon>Ostariophysi</taxon>
        <taxon>Cypriniformes</taxon>
        <taxon>Cyprinidae</taxon>
        <taxon>Labeoninae</taxon>
        <taxon>Labeonini</taxon>
        <taxon>Labeo</taxon>
    </lineage>
</organism>
<keyword evidence="5" id="KW-1185">Reference proteome</keyword>
<protein>
    <submittedName>
        <fullName evidence="4">Vacuolar protein sorting-associated protein 13B</fullName>
    </submittedName>
</protein>
<keyword evidence="1" id="KW-0813">Transport</keyword>
<dbReference type="PANTHER" id="PTHR12517">
    <property type="entry name" value="VACUOLAR PROTEIN SORTING-ASSOCIATED PROTEIN 13B"/>
    <property type="match status" value="1"/>
</dbReference>
<sequence length="926" mass="103380">MSYVNRYIKNLKPSDLQLSLWGGDVVLSKLDLRLDVLEQELKLPFTFLSGHIHELRIHVPWTKLSSEPVVITINTMECILKLRDGATVSVRTELLRCHVIGTEVGKDVQCSSASEAHEWPAVFMRWSGASAQGVVNRSGTYACFAALILPTAAATAVCVFPPCGNGTACCALAVVRQVGTAEYDPVETSAGVSCARSALDLQRQQHVCSDAERAAVSEMCRRAAFVQVFADVECICAELLIPSDPHTHTQCFYPELRNCHKVFPSDLVSSSLTDDNESCTSSSTNRSASESSKAASKPRRVQQAPSDPDLPPGRTAASLCSSSADMRVKSHVRLSVRLLHIRTRLRHKRQPTRSAGRKRPVEPESGSWLEEHIKQLFFVPTGRSTGAAEAIVYREMKGGRRESRPLRWLNWIQRALTGNDFTTANADPPLTRVFNTHPRLTHGKQHAKKNHGDRTHRRSRERCPQEMKRNCGRYGDWDPSALAGYVQSLIRRVVNNVNIVVNNLILKYVEDDIVLSVNITSAECYTVDDLWDRAFMDIIAPELVLRKVINFSDCTVCLDKRNASGKIEFYQDPLLYKCSFRTRLHFTYDNINAKIPAVIKVHTMVESLKLSLTDQQLPMFIRLMELGVALYYGEMGVHGDGEKEESGSLRESAPGLMDASDPSLAGQYFQGEDEDQGWMSWAWSFVPAIVSTGEEEGEGESGFYTDSQESGAARPLQNSPRDPVVSVGFYCTKASVTFKLTESCSESSYYSPQKVKSREVLSVEQEGITVEALMMGEPFFDCQVGVVGCRALCLKGIMGVRDFEENMNRKEEDAVFFLCGDTLSVKGMTYLTNSLFDYRSPENNGVRAEFILDGNLHRETYTENAGLQRYGAFYMDYLYTMENSSRGTSLFLLSVSLRRRLERHTDDRCPRAHLNLSRCSSCASLA</sequence>
<dbReference type="Pfam" id="PF12624">
    <property type="entry name" value="VPS13_N"/>
    <property type="match status" value="1"/>
</dbReference>
<evidence type="ECO:0000259" key="3">
    <source>
        <dbReference type="Pfam" id="PF12624"/>
    </source>
</evidence>
<reference evidence="4 5" key="1">
    <citation type="submission" date="2022-01" db="EMBL/GenBank/DDBJ databases">
        <title>A high-quality chromosome-level genome assembly of rohu carp, Labeo rohita.</title>
        <authorList>
            <person name="Arick M.A. II"/>
            <person name="Hsu C.-Y."/>
            <person name="Magbanua Z."/>
            <person name="Pechanova O."/>
            <person name="Grover C."/>
            <person name="Miller E."/>
            <person name="Thrash A."/>
            <person name="Ezzel L."/>
            <person name="Alam S."/>
            <person name="Benzie J."/>
            <person name="Hamilton M."/>
            <person name="Karsi A."/>
            <person name="Lawrence M.L."/>
            <person name="Peterson D.G."/>
        </authorList>
    </citation>
    <scope>NUCLEOTIDE SEQUENCE [LARGE SCALE GENOMIC DNA]</scope>
    <source>
        <strain evidence="5">BAU-BD-2019</strain>
        <tissue evidence="4">Blood</tissue>
    </source>
</reference>
<evidence type="ECO:0000256" key="1">
    <source>
        <dbReference type="ARBA" id="ARBA00022448"/>
    </source>
</evidence>
<evidence type="ECO:0000256" key="2">
    <source>
        <dbReference type="SAM" id="MobiDB-lite"/>
    </source>
</evidence>
<dbReference type="InterPro" id="IPR026854">
    <property type="entry name" value="VPS13_N"/>
</dbReference>
<feature type="domain" description="Chorein N-terminal" evidence="3">
    <location>
        <begin position="1"/>
        <end position="888"/>
    </location>
</feature>
<dbReference type="InterPro" id="IPR039782">
    <property type="entry name" value="VPS13B"/>
</dbReference>
<feature type="region of interest" description="Disordered" evidence="2">
    <location>
        <begin position="441"/>
        <end position="465"/>
    </location>
</feature>
<comment type="caution">
    <text evidence="4">The sequence shown here is derived from an EMBL/GenBank/DDBJ whole genome shotgun (WGS) entry which is preliminary data.</text>
</comment>
<dbReference type="Proteomes" id="UP000830375">
    <property type="component" value="Unassembled WGS sequence"/>
</dbReference>
<evidence type="ECO:0000313" key="4">
    <source>
        <dbReference type="EMBL" id="KAI2654812.1"/>
    </source>
</evidence>
<accession>A0ABQ8LVZ6</accession>
<gene>
    <name evidence="4" type="ORF">H4Q32_017070</name>
</gene>